<evidence type="ECO:0000259" key="2">
    <source>
        <dbReference type="Pfam" id="PF17881"/>
    </source>
</evidence>
<keyword evidence="1" id="KW-0812">Transmembrane</keyword>
<keyword evidence="4" id="KW-1185">Reference proteome</keyword>
<sequence length="158" mass="18145">MKNKVLTGLSIFLGLSILFSVIFFIRSNRPMARAQEESIQVVKEMTDIREIDRFYWFTRKETSFAVLGRNQAGQAKLAIVPQTGGKVRVYDSSKGLTEYEAIQAVKKKYHPHKVIKVSLGLYEDQPTWEVVTKNENKTLNYYLLDFKTGDIGHVIKNI</sequence>
<comment type="caution">
    <text evidence="3">The sequence shown here is derived from an EMBL/GenBank/DDBJ whole genome shotgun (WGS) entry which is preliminary data.</text>
</comment>
<dbReference type="Pfam" id="PF17881">
    <property type="entry name" value="TseB"/>
    <property type="match status" value="1"/>
</dbReference>
<reference evidence="3 4" key="1">
    <citation type="submission" date="2018-03" db="EMBL/GenBank/DDBJ databases">
        <authorList>
            <person name="Gulvik C.A."/>
        </authorList>
    </citation>
    <scope>NUCLEOTIDE SEQUENCE [LARGE SCALE GENOMIC DNA]</scope>
    <source>
        <strain evidence="3 4">JCM 31581</strain>
    </source>
</reference>
<evidence type="ECO:0000313" key="4">
    <source>
        <dbReference type="Proteomes" id="UP000277864"/>
    </source>
</evidence>
<gene>
    <name evidence="3" type="ORF">C7P63_02550</name>
</gene>
<dbReference type="EMBL" id="PXZH01000001">
    <property type="protein sequence ID" value="RST89978.1"/>
    <property type="molecule type" value="Genomic_DNA"/>
</dbReference>
<evidence type="ECO:0000256" key="1">
    <source>
        <dbReference type="SAM" id="Phobius"/>
    </source>
</evidence>
<organism evidence="3 4">
    <name type="scientific">Vagococcus humatus</name>
    <dbReference type="NCBI Taxonomy" id="1889241"/>
    <lineage>
        <taxon>Bacteria</taxon>
        <taxon>Bacillati</taxon>
        <taxon>Bacillota</taxon>
        <taxon>Bacilli</taxon>
        <taxon>Lactobacillales</taxon>
        <taxon>Enterococcaceae</taxon>
        <taxon>Vagococcus</taxon>
    </lineage>
</organism>
<feature type="domain" description="Cell wall elongation regulator TseB-like" evidence="2">
    <location>
        <begin position="37"/>
        <end position="81"/>
    </location>
</feature>
<dbReference type="SUPFAM" id="SSF54403">
    <property type="entry name" value="Cystatin/monellin"/>
    <property type="match status" value="2"/>
</dbReference>
<dbReference type="Gene3D" id="3.10.450.40">
    <property type="match status" value="2"/>
</dbReference>
<dbReference type="Proteomes" id="UP000277864">
    <property type="component" value="Unassembled WGS sequence"/>
</dbReference>
<dbReference type="RefSeq" id="WP_125942592.1">
    <property type="nucleotide sequence ID" value="NZ_PXZH01000001.1"/>
</dbReference>
<keyword evidence="1" id="KW-1133">Transmembrane helix</keyword>
<feature type="transmembrane region" description="Helical" evidence="1">
    <location>
        <begin position="6"/>
        <end position="25"/>
    </location>
</feature>
<dbReference type="AlphaFoldDB" id="A0A3S0AYD8"/>
<dbReference type="InterPro" id="IPR046350">
    <property type="entry name" value="Cystatin_sf"/>
</dbReference>
<dbReference type="OrthoDB" id="2242521at2"/>
<name>A0A3S0AYD8_9ENTE</name>
<proteinExistence type="predicted"/>
<protein>
    <submittedName>
        <fullName evidence="3">Peptidase</fullName>
    </submittedName>
</protein>
<keyword evidence="1" id="KW-0472">Membrane</keyword>
<evidence type="ECO:0000313" key="3">
    <source>
        <dbReference type="EMBL" id="RST89978.1"/>
    </source>
</evidence>
<dbReference type="InterPro" id="IPR041401">
    <property type="entry name" value="TseB-like_dom"/>
</dbReference>
<accession>A0A3S0AYD8</accession>